<evidence type="ECO:0000313" key="5">
    <source>
        <dbReference type="Proteomes" id="UP000094336"/>
    </source>
</evidence>
<dbReference type="GO" id="GO:0016094">
    <property type="term" value="P:polyprenol biosynthetic process"/>
    <property type="evidence" value="ECO:0007669"/>
    <property type="project" value="TreeGrafter"/>
</dbReference>
<dbReference type="Pfam" id="PF01255">
    <property type="entry name" value="Prenyltransf"/>
    <property type="match status" value="1"/>
</dbReference>
<dbReference type="NCBIfam" id="TIGR00055">
    <property type="entry name" value="uppS"/>
    <property type="match status" value="1"/>
</dbReference>
<accession>A0A1E3QVZ8</accession>
<dbReference type="FunFam" id="3.40.1180.10:FF:000005">
    <property type="entry name" value="Alkyl transferase"/>
    <property type="match status" value="1"/>
</dbReference>
<dbReference type="PANTHER" id="PTHR10291">
    <property type="entry name" value="DEHYDRODOLICHYL DIPHOSPHATE SYNTHASE FAMILY MEMBER"/>
    <property type="match status" value="1"/>
</dbReference>
<dbReference type="Proteomes" id="UP000094336">
    <property type="component" value="Unassembled WGS sequence"/>
</dbReference>
<dbReference type="GO" id="GO:0016020">
    <property type="term" value="C:membrane"/>
    <property type="evidence" value="ECO:0007669"/>
    <property type="project" value="TreeGrafter"/>
</dbReference>
<evidence type="ECO:0000256" key="1">
    <source>
        <dbReference type="ARBA" id="ARBA00022679"/>
    </source>
</evidence>
<dbReference type="AlphaFoldDB" id="A0A1E3QVZ8"/>
<dbReference type="GO" id="GO:0005811">
    <property type="term" value="C:lipid droplet"/>
    <property type="evidence" value="ECO:0007669"/>
    <property type="project" value="EnsemblFungi"/>
</dbReference>
<evidence type="ECO:0000256" key="2">
    <source>
        <dbReference type="ARBA" id="ARBA00022842"/>
    </source>
</evidence>
<dbReference type="EC" id="2.5.1.-" evidence="3"/>
<keyword evidence="5" id="KW-1185">Reference proteome</keyword>
<dbReference type="InterPro" id="IPR018520">
    <property type="entry name" value="UPP_synth-like_CS"/>
</dbReference>
<dbReference type="STRING" id="984486.A0A1E3QVZ8"/>
<dbReference type="GeneID" id="30148180"/>
<organism evidence="4 5">
    <name type="scientific">Babjeviella inositovora NRRL Y-12698</name>
    <dbReference type="NCBI Taxonomy" id="984486"/>
    <lineage>
        <taxon>Eukaryota</taxon>
        <taxon>Fungi</taxon>
        <taxon>Dikarya</taxon>
        <taxon>Ascomycota</taxon>
        <taxon>Saccharomycotina</taxon>
        <taxon>Pichiomycetes</taxon>
        <taxon>Serinales incertae sedis</taxon>
        <taxon>Babjeviella</taxon>
    </lineage>
</organism>
<keyword evidence="2" id="KW-0460">Magnesium</keyword>
<dbReference type="PROSITE" id="PS01066">
    <property type="entry name" value="UPP_SYNTHASE"/>
    <property type="match status" value="1"/>
</dbReference>
<dbReference type="HAMAP" id="MF_01139">
    <property type="entry name" value="ISPT"/>
    <property type="match status" value="1"/>
</dbReference>
<protein>
    <recommendedName>
        <fullName evidence="3">Alkyl transferase</fullName>
        <ecNumber evidence="3">2.5.1.-</ecNumber>
    </recommendedName>
</protein>
<dbReference type="Gene3D" id="3.40.1180.10">
    <property type="entry name" value="Decaprenyl diphosphate synthase-like"/>
    <property type="match status" value="1"/>
</dbReference>
<dbReference type="SUPFAM" id="SSF64005">
    <property type="entry name" value="Undecaprenyl diphosphate synthase"/>
    <property type="match status" value="1"/>
</dbReference>
<dbReference type="CDD" id="cd00475">
    <property type="entry name" value="Cis_IPPS"/>
    <property type="match status" value="1"/>
</dbReference>
<gene>
    <name evidence="4" type="ORF">BABINDRAFT_165352</name>
</gene>
<name>A0A1E3QVZ8_9ASCO</name>
<dbReference type="PANTHER" id="PTHR10291:SF2">
    <property type="entry name" value="DEHYDRODOLICHYL DIPHOSPHATE SYNTHASE COMPLEX SUBUNIT SRT1"/>
    <property type="match status" value="1"/>
</dbReference>
<evidence type="ECO:0000313" key="4">
    <source>
        <dbReference type="EMBL" id="ODQ81833.1"/>
    </source>
</evidence>
<dbReference type="InterPro" id="IPR001441">
    <property type="entry name" value="UPP_synth-like"/>
</dbReference>
<dbReference type="GO" id="GO:0045547">
    <property type="term" value="F:ditrans,polycis-polyprenyl diphosphate synthase [(2E,6E)-farnesyl diphosphate specific] activity"/>
    <property type="evidence" value="ECO:0007669"/>
    <property type="project" value="EnsemblFungi"/>
</dbReference>
<dbReference type="EMBL" id="KV454427">
    <property type="protein sequence ID" value="ODQ81833.1"/>
    <property type="molecule type" value="Genomic_DNA"/>
</dbReference>
<dbReference type="RefSeq" id="XP_018987161.1">
    <property type="nucleotide sequence ID" value="XM_019130327.1"/>
</dbReference>
<dbReference type="InterPro" id="IPR036424">
    <property type="entry name" value="UPP_synth-like_sf"/>
</dbReference>
<reference evidence="5" key="1">
    <citation type="submission" date="2016-05" db="EMBL/GenBank/DDBJ databases">
        <title>Comparative genomics of biotechnologically important yeasts.</title>
        <authorList>
            <consortium name="DOE Joint Genome Institute"/>
            <person name="Riley R."/>
            <person name="Haridas S."/>
            <person name="Wolfe K.H."/>
            <person name="Lopes M.R."/>
            <person name="Hittinger C.T."/>
            <person name="Goker M."/>
            <person name="Salamov A."/>
            <person name="Wisecaver J."/>
            <person name="Long T.M."/>
            <person name="Aerts A.L."/>
            <person name="Barry K."/>
            <person name="Choi C."/>
            <person name="Clum A."/>
            <person name="Coughlan A.Y."/>
            <person name="Deshpande S."/>
            <person name="Douglass A.P."/>
            <person name="Hanson S.J."/>
            <person name="Klenk H.-P."/>
            <person name="Labutti K."/>
            <person name="Lapidus A."/>
            <person name="Lindquist E."/>
            <person name="Lipzen A."/>
            <person name="Meier-Kolthoff J.P."/>
            <person name="Ohm R.A."/>
            <person name="Otillar R.P."/>
            <person name="Pangilinan J."/>
            <person name="Peng Y."/>
            <person name="Rokas A."/>
            <person name="Rosa C.A."/>
            <person name="Scheuner C."/>
            <person name="Sibirny A.A."/>
            <person name="Slot J.C."/>
            <person name="Stielow J.B."/>
            <person name="Sun H."/>
            <person name="Kurtzman C.P."/>
            <person name="Blackwell M."/>
            <person name="Grigoriev I.V."/>
            <person name="Jeffries T.W."/>
        </authorList>
    </citation>
    <scope>NUCLEOTIDE SEQUENCE [LARGE SCALE GENOMIC DNA]</scope>
    <source>
        <strain evidence="5">NRRL Y-12698</strain>
    </source>
</reference>
<dbReference type="GO" id="GO:0005783">
    <property type="term" value="C:endoplasmic reticulum"/>
    <property type="evidence" value="ECO:0007669"/>
    <property type="project" value="TreeGrafter"/>
</dbReference>
<dbReference type="OrthoDB" id="4173905at2759"/>
<comment type="similarity">
    <text evidence="3">Belongs to the UPP synthase family.</text>
</comment>
<dbReference type="GO" id="GO:1904423">
    <property type="term" value="C:dehydrodolichyl diphosphate synthase complex"/>
    <property type="evidence" value="ECO:0007669"/>
    <property type="project" value="EnsemblFungi"/>
</dbReference>
<sequence>MTRSWLFRTFDHSFLLKYAAEFAQRVLTHIIRTGPVPKHIALIMDGNRRFAKQNNLQLKDGHIAGAQSLAKMQVLEASYKFGIDTVTVYAFSIENFNRPKAEIDTLFGMLREKLQTLNDSNFTGKEGLRIRIIGNKGMIPEDILTDLMRIEDASSKEYTYTLNVCFPYTSRDDIANSIKTVLHKVDKGELSIDEIDQKVLYDNMYFGADSPHVDILIRTSGHTRLSDFMLWQSNYNSTIEFVDVLWPNFNFVRIAMVIVKWSYYKTLMLE</sequence>
<evidence type="ECO:0000256" key="3">
    <source>
        <dbReference type="RuleBase" id="RU363018"/>
    </source>
</evidence>
<proteinExistence type="inferred from homology"/>
<dbReference type="GO" id="GO:0043048">
    <property type="term" value="P:dolichyl monophosphate biosynthetic process"/>
    <property type="evidence" value="ECO:0007669"/>
    <property type="project" value="EnsemblFungi"/>
</dbReference>
<keyword evidence="1 3" id="KW-0808">Transferase</keyword>